<dbReference type="InterPro" id="IPR018247">
    <property type="entry name" value="EF_Hand_1_Ca_BS"/>
</dbReference>
<dbReference type="SUPFAM" id="SSF47473">
    <property type="entry name" value="EF-hand"/>
    <property type="match status" value="1"/>
</dbReference>
<dbReference type="CDD" id="cd00104">
    <property type="entry name" value="KAZAL_FS"/>
    <property type="match status" value="1"/>
</dbReference>
<dbReference type="Pfam" id="PF07648">
    <property type="entry name" value="Kazal_2"/>
    <property type="match status" value="1"/>
</dbReference>
<dbReference type="PANTHER" id="PTHR10913">
    <property type="entry name" value="FOLLISTATIN-RELATED"/>
    <property type="match status" value="1"/>
</dbReference>
<name>A0ABR3KQY5_TRISP</name>
<evidence type="ECO:0000313" key="7">
    <source>
        <dbReference type="EMBL" id="KAL1243036.1"/>
    </source>
</evidence>
<gene>
    <name evidence="7" type="ORF">TSPI_05237</name>
</gene>
<reference evidence="7 8" key="1">
    <citation type="submission" date="2024-07" db="EMBL/GenBank/DDBJ databases">
        <title>Enhanced genomic and transcriptomic resources for Trichinella pseudospiralis and T. spiralis underpin the discovery of pronounced molecular differences between stages and species.</title>
        <authorList>
            <person name="Pasi K.K."/>
            <person name="La Rosa G."/>
            <person name="Gomez-Morales M.A."/>
            <person name="Tosini F."/>
            <person name="Sumanam S."/>
            <person name="Young N.D."/>
            <person name="Chang B.C."/>
            <person name="Robin G.B."/>
        </authorList>
    </citation>
    <scope>NUCLEOTIDE SEQUENCE [LARGE SCALE GENOMIC DNA]</scope>
    <source>
        <strain evidence="7">ISS534</strain>
    </source>
</reference>
<dbReference type="PROSITE" id="PS50835">
    <property type="entry name" value="IG_LIKE"/>
    <property type="match status" value="2"/>
</dbReference>
<proteinExistence type="predicted"/>
<feature type="domain" description="Ig-like" evidence="5">
    <location>
        <begin position="488"/>
        <end position="557"/>
    </location>
</feature>
<evidence type="ECO:0000313" key="8">
    <source>
        <dbReference type="Proteomes" id="UP001558632"/>
    </source>
</evidence>
<evidence type="ECO:0000256" key="1">
    <source>
        <dbReference type="ARBA" id="ARBA00022729"/>
    </source>
</evidence>
<dbReference type="SMART" id="SM00408">
    <property type="entry name" value="IGc2"/>
    <property type="match status" value="1"/>
</dbReference>
<dbReference type="EMBL" id="JBEUSY010000172">
    <property type="protein sequence ID" value="KAL1243036.1"/>
    <property type="molecule type" value="Genomic_DNA"/>
</dbReference>
<dbReference type="PROSITE" id="PS00018">
    <property type="entry name" value="EF_HAND_1"/>
    <property type="match status" value="1"/>
</dbReference>
<protein>
    <submittedName>
        <fullName evidence="7">Follistatin-related protein</fullName>
    </submittedName>
</protein>
<dbReference type="InterPro" id="IPR050653">
    <property type="entry name" value="Prot_Inhib_GrowthFact_Antg"/>
</dbReference>
<dbReference type="InterPro" id="IPR036058">
    <property type="entry name" value="Kazal_dom_sf"/>
</dbReference>
<dbReference type="SMART" id="SM00280">
    <property type="entry name" value="KAZAL"/>
    <property type="match status" value="1"/>
</dbReference>
<dbReference type="InterPro" id="IPR003599">
    <property type="entry name" value="Ig_sub"/>
</dbReference>
<feature type="domain" description="Kazal-like" evidence="6">
    <location>
        <begin position="260"/>
        <end position="314"/>
    </location>
</feature>
<evidence type="ECO:0000256" key="4">
    <source>
        <dbReference type="SAM" id="SignalP"/>
    </source>
</evidence>
<evidence type="ECO:0000259" key="5">
    <source>
        <dbReference type="PROSITE" id="PS50835"/>
    </source>
</evidence>
<dbReference type="InterPro" id="IPR003598">
    <property type="entry name" value="Ig_sub2"/>
</dbReference>
<feature type="domain" description="Ig-like" evidence="5">
    <location>
        <begin position="567"/>
        <end position="646"/>
    </location>
</feature>
<sequence>MDFVRWVLMFITVHRIASFQIRPLKCKPGYRVSSISRAMINGISSYDVECKPFSDNPERIKDITCSDGTVPICNGTLGGCDQHPDSWIGGVKVVPYEEDSSVEILIPYCCNASNVLVHGDTCRHSRLSSLGRLLTLATKPDEIMQGLSCQVTRNHNGRIYDVTLKVRSCRFEIEQECCNKYILIKTVALPRGQLRHMWTATMFHYTTLLTGIFVLAFNTIVQSSPNNNFDSWLNENFGENLKQDLCRTVFCNRGEECILENDAAKCKCITSCYHNDRPVCGSNGVTYPSRCHLHREACLEEIRIKILHKGECKQFNASKWKTMKTSSPLPISNSTTLIKNGQVEKKKNSISTEVPFTEKTKIQANSCDHSDFQILINNLMLYFHAKFAENYVGTVEHGKAFLVRLMFQTFNKNDDQIIDNEDLKQTGEDERYHKLLPTGCDFTLLLRHGDVDSDGQLSLTEFMQIFGLDSKSGKRRYQLIKKHIIETGTHYQLFCDVDHSLNPSLQVRWYRYDVPLISVAPNHFQISMDGSLYLTPAESVHHGNFTCKLGFHDEQVQIHIVNIVERPVISLKPSFVLLKVNETIELHCDILAGYPTPKIRWKKNNLPLKNRGPMMTVTAAQMDDTGTYHCEATNEGGSSQASSSVVIRSQFEQSERYLRHNNKDDEAKFAVFYSNGVRIFYAEDCQLHKAIPTYSTGLDREHLCSTVNNSTEELKRATTAHCYWKDAVITQPALYLYAILAGRKAVVKINISNARIEEVLHTAFTPEKLTYIWWEDTVWVEQRDDDKASKLIVQLIKSASRPIQHSLTYVIPLREDVNPDLLFLPDETKTSYGYVGHIKEQALYKLNLHTMKISNRISLAPYDCSPLSVAFLGGAGLVAVRCGRQHNASSPEGQLLLDHLSDSALAFDISIHGIPTATDDERFLLTVEPKLGRFLLQELLEKLKKVIDEFLPLTAWTSHTYNTDDGDLLYGLSSFSDKLIAVRSNATKIQRLFKVGKVKNRHNSSTFKANRNGEKLIETDRRGHYLVGAASNGIFVVNLHNRSTPRCTVPHLRDVQILLWI</sequence>
<dbReference type="Gene3D" id="1.10.238.10">
    <property type="entry name" value="EF-hand"/>
    <property type="match status" value="1"/>
</dbReference>
<dbReference type="Proteomes" id="UP001558632">
    <property type="component" value="Unassembled WGS sequence"/>
</dbReference>
<feature type="signal peptide" evidence="4">
    <location>
        <begin position="1"/>
        <end position="18"/>
    </location>
</feature>
<dbReference type="SMART" id="SM00409">
    <property type="entry name" value="IG"/>
    <property type="match status" value="2"/>
</dbReference>
<organism evidence="7 8">
    <name type="scientific">Trichinella spiralis</name>
    <name type="common">Trichina worm</name>
    <dbReference type="NCBI Taxonomy" id="6334"/>
    <lineage>
        <taxon>Eukaryota</taxon>
        <taxon>Metazoa</taxon>
        <taxon>Ecdysozoa</taxon>
        <taxon>Nematoda</taxon>
        <taxon>Enoplea</taxon>
        <taxon>Dorylaimia</taxon>
        <taxon>Trichinellida</taxon>
        <taxon>Trichinellidae</taxon>
        <taxon>Trichinella</taxon>
    </lineage>
</organism>
<dbReference type="InterPro" id="IPR011992">
    <property type="entry name" value="EF-hand-dom_pair"/>
</dbReference>
<dbReference type="CDD" id="cd00096">
    <property type="entry name" value="Ig"/>
    <property type="match status" value="1"/>
</dbReference>
<dbReference type="InterPro" id="IPR036179">
    <property type="entry name" value="Ig-like_dom_sf"/>
</dbReference>
<dbReference type="Gene3D" id="3.30.60.30">
    <property type="match status" value="1"/>
</dbReference>
<dbReference type="PANTHER" id="PTHR10913:SF81">
    <property type="entry name" value="KAZAL-LIKE DOMAIN-CONTAINING PROTEIN"/>
    <property type="match status" value="1"/>
</dbReference>
<evidence type="ECO:0000259" key="6">
    <source>
        <dbReference type="PROSITE" id="PS51465"/>
    </source>
</evidence>
<dbReference type="PROSITE" id="PS51465">
    <property type="entry name" value="KAZAL_2"/>
    <property type="match status" value="1"/>
</dbReference>
<keyword evidence="1 4" id="KW-0732">Signal</keyword>
<dbReference type="Pfam" id="PF13927">
    <property type="entry name" value="Ig_3"/>
    <property type="match status" value="1"/>
</dbReference>
<evidence type="ECO:0000256" key="3">
    <source>
        <dbReference type="ARBA" id="ARBA00023157"/>
    </source>
</evidence>
<dbReference type="InterPro" id="IPR002350">
    <property type="entry name" value="Kazal_dom"/>
</dbReference>
<dbReference type="SUPFAM" id="SSF48726">
    <property type="entry name" value="Immunoglobulin"/>
    <property type="match status" value="2"/>
</dbReference>
<dbReference type="InterPro" id="IPR013783">
    <property type="entry name" value="Ig-like_fold"/>
</dbReference>
<dbReference type="InterPro" id="IPR007110">
    <property type="entry name" value="Ig-like_dom"/>
</dbReference>
<evidence type="ECO:0000256" key="2">
    <source>
        <dbReference type="ARBA" id="ARBA00022837"/>
    </source>
</evidence>
<comment type="caution">
    <text evidence="7">The sequence shown here is derived from an EMBL/GenBank/DDBJ whole genome shotgun (WGS) entry which is preliminary data.</text>
</comment>
<dbReference type="Gene3D" id="2.60.40.10">
    <property type="entry name" value="Immunoglobulins"/>
    <property type="match status" value="2"/>
</dbReference>
<keyword evidence="2" id="KW-0106">Calcium</keyword>
<accession>A0ABR3KQY5</accession>
<keyword evidence="8" id="KW-1185">Reference proteome</keyword>
<feature type="chain" id="PRO_5047325647" evidence="4">
    <location>
        <begin position="19"/>
        <end position="1061"/>
    </location>
</feature>
<keyword evidence="3" id="KW-1015">Disulfide bond</keyword>
<dbReference type="SUPFAM" id="SSF100895">
    <property type="entry name" value="Kazal-type serine protease inhibitors"/>
    <property type="match status" value="1"/>
</dbReference>